<proteinExistence type="predicted"/>
<dbReference type="EMBL" id="JYDV01000955">
    <property type="protein sequence ID" value="KRZ00947.1"/>
    <property type="molecule type" value="Genomic_DNA"/>
</dbReference>
<dbReference type="AlphaFoldDB" id="A0A0V1GSJ3"/>
<keyword evidence="3" id="KW-1185">Reference proteome</keyword>
<reference evidence="3 4" key="1">
    <citation type="submission" date="2015-01" db="EMBL/GenBank/DDBJ databases">
        <title>Evolution of Trichinella species and genotypes.</title>
        <authorList>
            <person name="Korhonen P.K."/>
            <person name="Edoardo P."/>
            <person name="Giuseppe L.R."/>
            <person name="Gasser R.B."/>
        </authorList>
    </citation>
    <scope>NUCLEOTIDE SEQUENCE [LARGE SCALE GENOMIC DNA]</scope>
    <source>
        <strain evidence="2">ISS176</strain>
        <strain evidence="1">ISS588</strain>
    </source>
</reference>
<name>A0A0V1GSJ3_TRIPS</name>
<protein>
    <submittedName>
        <fullName evidence="2">Uncharacterized protein</fullName>
    </submittedName>
</protein>
<accession>A0A0V1GSJ3</accession>
<dbReference type="EMBL" id="JYDS01001988">
    <property type="protein sequence ID" value="KRY98038.1"/>
    <property type="molecule type" value="Genomic_DNA"/>
</dbReference>
<evidence type="ECO:0000313" key="4">
    <source>
        <dbReference type="Proteomes" id="UP000054826"/>
    </source>
</evidence>
<dbReference type="Proteomes" id="UP000054805">
    <property type="component" value="Unassembled WGS sequence"/>
</dbReference>
<comment type="caution">
    <text evidence="2">The sequence shown here is derived from an EMBL/GenBank/DDBJ whole genome shotgun (WGS) entry which is preliminary data.</text>
</comment>
<evidence type="ECO:0000313" key="3">
    <source>
        <dbReference type="Proteomes" id="UP000054805"/>
    </source>
</evidence>
<dbReference type="Proteomes" id="UP000054826">
    <property type="component" value="Unassembled WGS sequence"/>
</dbReference>
<gene>
    <name evidence="1" type="ORF">T4B_8091</name>
    <name evidence="2" type="ORF">T4C_9375</name>
</gene>
<evidence type="ECO:0000313" key="2">
    <source>
        <dbReference type="EMBL" id="KRZ00947.1"/>
    </source>
</evidence>
<organism evidence="2 4">
    <name type="scientific">Trichinella pseudospiralis</name>
    <name type="common">Parasitic roundworm</name>
    <dbReference type="NCBI Taxonomy" id="6337"/>
    <lineage>
        <taxon>Eukaryota</taxon>
        <taxon>Metazoa</taxon>
        <taxon>Ecdysozoa</taxon>
        <taxon>Nematoda</taxon>
        <taxon>Enoplea</taxon>
        <taxon>Dorylaimia</taxon>
        <taxon>Trichinellida</taxon>
        <taxon>Trichinellidae</taxon>
        <taxon>Trichinella</taxon>
    </lineage>
</organism>
<evidence type="ECO:0000313" key="1">
    <source>
        <dbReference type="EMBL" id="KRY98038.1"/>
    </source>
</evidence>
<sequence>MDVSEIFTSVVMGCLKLDAENECWYAFFILIF</sequence>